<dbReference type="AlphaFoldDB" id="A0A850DT84"/>
<evidence type="ECO:0000313" key="2">
    <source>
        <dbReference type="EMBL" id="NUU28806.1"/>
    </source>
</evidence>
<keyword evidence="1" id="KW-1133">Transmembrane helix</keyword>
<name>A0A850DT84_9MICO</name>
<dbReference type="RefSeq" id="WP_175326300.1">
    <property type="nucleotide sequence ID" value="NZ_BAAAWP010000001.1"/>
</dbReference>
<dbReference type="Proteomes" id="UP000539146">
    <property type="component" value="Unassembled WGS sequence"/>
</dbReference>
<accession>A0A850DT84</accession>
<feature type="transmembrane region" description="Helical" evidence="1">
    <location>
        <begin position="15"/>
        <end position="37"/>
    </location>
</feature>
<comment type="caution">
    <text evidence="2">The sequence shown here is derived from an EMBL/GenBank/DDBJ whole genome shotgun (WGS) entry which is preliminary data.</text>
</comment>
<feature type="transmembrane region" description="Helical" evidence="1">
    <location>
        <begin position="43"/>
        <end position="62"/>
    </location>
</feature>
<evidence type="ECO:0000256" key="1">
    <source>
        <dbReference type="SAM" id="Phobius"/>
    </source>
</evidence>
<gene>
    <name evidence="2" type="ORF">HP467_11875</name>
</gene>
<organism evidence="2 3">
    <name type="scientific">Curtobacterium citreum</name>
    <dbReference type="NCBI Taxonomy" id="2036"/>
    <lineage>
        <taxon>Bacteria</taxon>
        <taxon>Bacillati</taxon>
        <taxon>Actinomycetota</taxon>
        <taxon>Actinomycetes</taxon>
        <taxon>Micrococcales</taxon>
        <taxon>Microbacteriaceae</taxon>
        <taxon>Curtobacterium</taxon>
    </lineage>
</organism>
<dbReference type="EMBL" id="JABMCG010000112">
    <property type="protein sequence ID" value="NUU28806.1"/>
    <property type="molecule type" value="Genomic_DNA"/>
</dbReference>
<keyword evidence="1" id="KW-0812">Transmembrane</keyword>
<sequence length="175" mass="18077">MDGVGVVDEAGRLRLLGAAVAGAAFGGVLAVLLASSWTAATTGLLVGVGVPAGAVGAGIGVWSQLRNWRTSGGYEQSVRAQRWVADGAVPPGVPAETWVPLLQAQADREGAGWSKIVLCVLWSIMTWSAEPQHGPVLTVLLVGLWVGIGAWSALWVIPRARAARAVLRRGVTTVP</sequence>
<evidence type="ECO:0000313" key="3">
    <source>
        <dbReference type="Proteomes" id="UP000539146"/>
    </source>
</evidence>
<reference evidence="2 3" key="1">
    <citation type="submission" date="2020-05" db="EMBL/GenBank/DDBJ databases">
        <title>Genome Sequencing of Type Strains.</title>
        <authorList>
            <person name="Lemaire J.F."/>
            <person name="Inderbitzin P."/>
            <person name="Gregorio O.A."/>
            <person name="Collins S.B."/>
            <person name="Wespe N."/>
            <person name="Knight-Connoni V."/>
        </authorList>
    </citation>
    <scope>NUCLEOTIDE SEQUENCE [LARGE SCALE GENOMIC DNA]</scope>
    <source>
        <strain evidence="2 3">DSM 20512</strain>
    </source>
</reference>
<proteinExistence type="predicted"/>
<protein>
    <submittedName>
        <fullName evidence="2">Uncharacterized protein</fullName>
    </submittedName>
</protein>
<feature type="transmembrane region" description="Helical" evidence="1">
    <location>
        <begin position="135"/>
        <end position="157"/>
    </location>
</feature>
<keyword evidence="1" id="KW-0472">Membrane</keyword>